<dbReference type="SUPFAM" id="SSF51445">
    <property type="entry name" value="(Trans)glycosidases"/>
    <property type="match status" value="1"/>
</dbReference>
<reference evidence="3 4" key="1">
    <citation type="journal article" date="2023" name="G3 (Bethesda)">
        <title>A chromosome-level genome assembly of Zasmidium syzygii isolated from banana leaves.</title>
        <authorList>
            <person name="van Westerhoven A.C."/>
            <person name="Mehrabi R."/>
            <person name="Talebi R."/>
            <person name="Steentjes M.B.F."/>
            <person name="Corcolon B."/>
            <person name="Chong P.A."/>
            <person name="Kema G.H.J."/>
            <person name="Seidl M.F."/>
        </authorList>
    </citation>
    <scope>NUCLEOTIDE SEQUENCE [LARGE SCALE GENOMIC DNA]</scope>
    <source>
        <strain evidence="3 4">P124</strain>
    </source>
</reference>
<evidence type="ECO:0000313" key="4">
    <source>
        <dbReference type="Proteomes" id="UP001305779"/>
    </source>
</evidence>
<dbReference type="InterPro" id="IPR006047">
    <property type="entry name" value="GH13_cat_dom"/>
</dbReference>
<accession>A0ABR0DWW7</accession>
<dbReference type="Pfam" id="PF00128">
    <property type="entry name" value="Alpha-amylase"/>
    <property type="match status" value="1"/>
</dbReference>
<sequence>MLLPEQKYQYGLKYRFNGPRVQEYLTEMYERVLAPREKERAAAIFTVGEMPGIASPEQAITHVQSGKPLQMIFHFEHMYIDHQPGKTCFNYREWKLPELKAILGRFMEYGQDHDGWDSLYLENHDQPRIVSRWGHDGKYRVEAAKMLAMFHVTGRGTVFIYQGQEIGMANARKWAYDELRDLEEINHFDAVRDTRSPGTDMDDVLSDIRRIGRDNSRMPLSWDDSVNAGFSNGSPWIKICEDYREWNVASQLHYTDSVLTFWRTLLDLRKRELTLVYGRFTMLDEPSETVYAYTRSSDAEQFTVVCSFAPCEVQWQGAIGAGDLILSNYTETGRKVDGERSMVLKPFECRLYRKGL</sequence>
<dbReference type="PANTHER" id="PTHR10357:SF232">
    <property type="entry name" value="GLYCOSYL HYDROLASE FAMILY 13 CATALYTIC DOMAIN-CONTAINING PROTEIN"/>
    <property type="match status" value="1"/>
</dbReference>
<dbReference type="InterPro" id="IPR017853">
    <property type="entry name" value="GH"/>
</dbReference>
<comment type="caution">
    <text evidence="3">The sequence shown here is derived from an EMBL/GenBank/DDBJ whole genome shotgun (WGS) entry which is preliminary data.</text>
</comment>
<dbReference type="PANTHER" id="PTHR10357">
    <property type="entry name" value="ALPHA-AMYLASE FAMILY MEMBER"/>
    <property type="match status" value="1"/>
</dbReference>
<keyword evidence="4" id="KW-1185">Reference proteome</keyword>
<dbReference type="Proteomes" id="UP001305779">
    <property type="component" value="Unassembled WGS sequence"/>
</dbReference>
<dbReference type="Gene3D" id="2.60.40.1180">
    <property type="entry name" value="Golgi alpha-mannosidase II"/>
    <property type="match status" value="1"/>
</dbReference>
<dbReference type="Gene3D" id="3.20.20.80">
    <property type="entry name" value="Glycosidases"/>
    <property type="match status" value="1"/>
</dbReference>
<evidence type="ECO:0000259" key="2">
    <source>
        <dbReference type="Pfam" id="PF00128"/>
    </source>
</evidence>
<dbReference type="InterPro" id="IPR013780">
    <property type="entry name" value="Glyco_hydro_b"/>
</dbReference>
<feature type="domain" description="Glycosyl hydrolase family 13 catalytic" evidence="2">
    <location>
        <begin position="3"/>
        <end position="278"/>
    </location>
</feature>
<gene>
    <name evidence="3" type="ORF">PRZ48_014827</name>
</gene>
<evidence type="ECO:0000256" key="1">
    <source>
        <dbReference type="ARBA" id="ARBA00008061"/>
    </source>
</evidence>
<evidence type="ECO:0000313" key="3">
    <source>
        <dbReference type="EMBL" id="KAK4493642.1"/>
    </source>
</evidence>
<dbReference type="SUPFAM" id="SSF51011">
    <property type="entry name" value="Glycosyl hydrolase domain"/>
    <property type="match status" value="1"/>
</dbReference>
<name>A0ABR0DWW7_ZASCE</name>
<proteinExistence type="inferred from homology"/>
<protein>
    <recommendedName>
        <fullName evidence="2">Glycosyl hydrolase family 13 catalytic domain-containing protein</fullName>
    </recommendedName>
</protein>
<organism evidence="3 4">
    <name type="scientific">Zasmidium cellare</name>
    <name type="common">Wine cellar mold</name>
    <name type="synonym">Racodium cellare</name>
    <dbReference type="NCBI Taxonomy" id="395010"/>
    <lineage>
        <taxon>Eukaryota</taxon>
        <taxon>Fungi</taxon>
        <taxon>Dikarya</taxon>
        <taxon>Ascomycota</taxon>
        <taxon>Pezizomycotina</taxon>
        <taxon>Dothideomycetes</taxon>
        <taxon>Dothideomycetidae</taxon>
        <taxon>Mycosphaerellales</taxon>
        <taxon>Mycosphaerellaceae</taxon>
        <taxon>Zasmidium</taxon>
    </lineage>
</organism>
<dbReference type="EMBL" id="JAXOVC010000015">
    <property type="protein sequence ID" value="KAK4493642.1"/>
    <property type="molecule type" value="Genomic_DNA"/>
</dbReference>
<comment type="similarity">
    <text evidence="1">Belongs to the glycosyl hydrolase 13 family.</text>
</comment>